<proteinExistence type="predicted"/>
<feature type="region of interest" description="Disordered" evidence="1">
    <location>
        <begin position="658"/>
        <end position="743"/>
    </location>
</feature>
<protein>
    <submittedName>
        <fullName evidence="2">Uncharacterized protein</fullName>
    </submittedName>
</protein>
<reference evidence="2" key="1">
    <citation type="journal article" date="2020" name="Nature">
        <title>Giant virus diversity and host interactions through global metagenomics.</title>
        <authorList>
            <person name="Schulz F."/>
            <person name="Roux S."/>
            <person name="Paez-Espino D."/>
            <person name="Jungbluth S."/>
            <person name="Walsh D.A."/>
            <person name="Denef V.J."/>
            <person name="McMahon K.D."/>
            <person name="Konstantinidis K.T."/>
            <person name="Eloe-Fadrosh E.A."/>
            <person name="Kyrpides N.C."/>
            <person name="Woyke T."/>
        </authorList>
    </citation>
    <scope>NUCLEOTIDE SEQUENCE</scope>
    <source>
        <strain evidence="2">GVMAG-M-3300025860-25</strain>
    </source>
</reference>
<evidence type="ECO:0000313" key="2">
    <source>
        <dbReference type="EMBL" id="QHU01465.1"/>
    </source>
</evidence>
<organism evidence="2">
    <name type="scientific">viral metagenome</name>
    <dbReference type="NCBI Taxonomy" id="1070528"/>
    <lineage>
        <taxon>unclassified sequences</taxon>
        <taxon>metagenomes</taxon>
        <taxon>organismal metagenomes</taxon>
    </lineage>
</organism>
<feature type="compositionally biased region" description="Basic residues" evidence="1">
    <location>
        <begin position="671"/>
        <end position="743"/>
    </location>
</feature>
<dbReference type="EMBL" id="MN740342">
    <property type="protein sequence ID" value="QHU01465.1"/>
    <property type="molecule type" value="Genomic_DNA"/>
</dbReference>
<accession>A0A6C0J6V7</accession>
<evidence type="ECO:0000256" key="1">
    <source>
        <dbReference type="SAM" id="MobiDB-lite"/>
    </source>
</evidence>
<feature type="compositionally biased region" description="Low complexity" evidence="1">
    <location>
        <begin position="658"/>
        <end position="667"/>
    </location>
</feature>
<sequence length="743" mass="87193">MEAVFDEYLGDLINLTELKMVDGSNKKVISSCIFIPELPNMSSKTPNYFTGLIKSIETFRHSMPIGWIYRLYVDELFIDGLKPMDGLNTMESAYNNLSNNLSNLFPLPPSLKKPPSYRKKVKKAIKSNLDNLKKVQKLVYLYLQGIIIDSDKYKNVELISFKCDTIKFTGKYPGHANTFGSIIRFFPIFDSNVDLFVSVNSRYNINPLNEKIILDWESRPDKQILTYNYDTGKGGFITNCLENSILPHFHDCKLSATSSVLPYTINEKDKLFTEILNDILKLKNTIYGNGLENKLTLDDLEIQTGTLNDLDKIISYGDNNDKDYSNSIGAGFFGIKKNTMFDERINIFSKLLRFLIIYKDNFLFGIDEILIKLTLGVESGTMNLIPEFPNHTIYFLEKEKHFKSLPREEIIKYLGENKVDITKFEGFKHKFKEQNFKKLGFTLLEAREIKELLLKIGYKKIDYVYNLSNDVYSFFGIEVLLKDNDSYITNLNDEELLIRYKFDESIRILDTKIPFISPKIFDINLIESRSLLKKKIPLELEHIKEKKEIQEEHIKEKEEIKMLYLTFNDDLQSLDFSMSYFFSNYSEFKKLFLFDSTQTSLFLTKLFSFKDIPNYFTILDLKDFTLERINELLEIIITHYNTDFIKYKLEKFKIETESNSNSNSNSNGPGKYKKYKSKKYKKYKSKKYKSKKYKTKKYKTKKYKTKKYKSKKTKKSKKYKTKKSKKSTSKRNKKVKKSKSKKV</sequence>
<name>A0A6C0J6V7_9ZZZZ</name>
<dbReference type="AlphaFoldDB" id="A0A6C0J6V7"/>